<dbReference type="Pfam" id="PF11746">
    <property type="entry name" value="DUF3303"/>
    <property type="match status" value="1"/>
</dbReference>
<gene>
    <name evidence="1" type="ORF">KDK67_11145</name>
</gene>
<reference evidence="1" key="1">
    <citation type="journal article" date="2021" name="mSystems">
        <title>Bacteria and Archaea Synergistically Convert Glycine Betaine to Biogenic Methane in the Formosa Cold Seep of the South China Sea.</title>
        <authorList>
            <person name="Li L."/>
            <person name="Zhang W."/>
            <person name="Zhang S."/>
            <person name="Song L."/>
            <person name="Sun Q."/>
            <person name="Zhang H."/>
            <person name="Xiang H."/>
            <person name="Dong X."/>
        </authorList>
    </citation>
    <scope>NUCLEOTIDE SEQUENCE</scope>
    <source>
        <strain evidence="1">LLY</strain>
    </source>
</reference>
<comment type="caution">
    <text evidence="1">The sequence shown here is derived from an EMBL/GenBank/DDBJ whole genome shotgun (WGS) entry which is preliminary data.</text>
</comment>
<evidence type="ECO:0000313" key="2">
    <source>
        <dbReference type="Proteomes" id="UP001056766"/>
    </source>
</evidence>
<protein>
    <submittedName>
        <fullName evidence="1">Uncharacterized protein</fullName>
    </submittedName>
</protein>
<dbReference type="EMBL" id="JAGSOI010000054">
    <property type="protein sequence ID" value="MCM1987526.1"/>
    <property type="molecule type" value="Genomic_DNA"/>
</dbReference>
<dbReference type="RefSeq" id="WP_250868878.1">
    <property type="nucleotide sequence ID" value="NZ_JAGSOI010000054.1"/>
</dbReference>
<keyword evidence="2" id="KW-1185">Reference proteome</keyword>
<dbReference type="Proteomes" id="UP001056766">
    <property type="component" value="Unassembled WGS sequence"/>
</dbReference>
<evidence type="ECO:0000313" key="1">
    <source>
        <dbReference type="EMBL" id="MCM1987526.1"/>
    </source>
</evidence>
<proteinExistence type="predicted"/>
<sequence>MLFMISLEHTPEQCFARDEYKAEMKQWAGEMKNSAEKLGIKINGAYVCPNEHIFYFILESDSLMTISEFLKPPMLTHHTAKITPILTIEETVKGSTLLKS</sequence>
<dbReference type="AlphaFoldDB" id="A0A9E4ZH65"/>
<reference evidence="1" key="2">
    <citation type="submission" date="2021-04" db="EMBL/GenBank/DDBJ databases">
        <authorList>
            <person name="Dong X."/>
        </authorList>
    </citation>
    <scope>NUCLEOTIDE SEQUENCE</scope>
    <source>
        <strain evidence="1">LLY</strain>
    </source>
</reference>
<organism evidence="1 2">
    <name type="scientific">Methanococcoides seepicolus</name>
    <dbReference type="NCBI Taxonomy" id="2828780"/>
    <lineage>
        <taxon>Archaea</taxon>
        <taxon>Methanobacteriati</taxon>
        <taxon>Methanobacteriota</taxon>
        <taxon>Stenosarchaea group</taxon>
        <taxon>Methanomicrobia</taxon>
        <taxon>Methanosarcinales</taxon>
        <taxon>Methanosarcinaceae</taxon>
        <taxon>Methanococcoides</taxon>
    </lineage>
</organism>
<name>A0A9E4ZH65_9EURY</name>
<dbReference type="InterPro" id="IPR021734">
    <property type="entry name" value="DUF3303"/>
</dbReference>
<accession>A0A9E4ZH65</accession>